<dbReference type="AlphaFoldDB" id="A0A4Y2ET73"/>
<organism evidence="1 2">
    <name type="scientific">Araneus ventricosus</name>
    <name type="common">Orbweaver spider</name>
    <name type="synonym">Epeira ventricosa</name>
    <dbReference type="NCBI Taxonomy" id="182803"/>
    <lineage>
        <taxon>Eukaryota</taxon>
        <taxon>Metazoa</taxon>
        <taxon>Ecdysozoa</taxon>
        <taxon>Arthropoda</taxon>
        <taxon>Chelicerata</taxon>
        <taxon>Arachnida</taxon>
        <taxon>Araneae</taxon>
        <taxon>Araneomorphae</taxon>
        <taxon>Entelegynae</taxon>
        <taxon>Araneoidea</taxon>
        <taxon>Araneidae</taxon>
        <taxon>Araneus</taxon>
    </lineage>
</organism>
<evidence type="ECO:0000313" key="1">
    <source>
        <dbReference type="EMBL" id="GBM32393.1"/>
    </source>
</evidence>
<gene>
    <name evidence="1" type="ORF">AVEN_239785_1</name>
</gene>
<name>A0A4Y2ET73_ARAVE</name>
<evidence type="ECO:0000313" key="2">
    <source>
        <dbReference type="Proteomes" id="UP000499080"/>
    </source>
</evidence>
<protein>
    <submittedName>
        <fullName evidence="1">Uncharacterized protein</fullName>
    </submittedName>
</protein>
<accession>A0A4Y2ET73</accession>
<reference evidence="1 2" key="1">
    <citation type="journal article" date="2019" name="Sci. Rep.">
        <title>Orb-weaving spider Araneus ventricosus genome elucidates the spidroin gene catalogue.</title>
        <authorList>
            <person name="Kono N."/>
            <person name="Nakamura H."/>
            <person name="Ohtoshi R."/>
            <person name="Moran D.A.P."/>
            <person name="Shinohara A."/>
            <person name="Yoshida Y."/>
            <person name="Fujiwara M."/>
            <person name="Mori M."/>
            <person name="Tomita M."/>
            <person name="Arakawa K."/>
        </authorList>
    </citation>
    <scope>NUCLEOTIDE SEQUENCE [LARGE SCALE GENOMIC DNA]</scope>
</reference>
<dbReference type="EMBL" id="BGPR01000707">
    <property type="protein sequence ID" value="GBM32393.1"/>
    <property type="molecule type" value="Genomic_DNA"/>
</dbReference>
<comment type="caution">
    <text evidence="1">The sequence shown here is derived from an EMBL/GenBank/DDBJ whole genome shotgun (WGS) entry which is preliminary data.</text>
</comment>
<proteinExistence type="predicted"/>
<dbReference type="Proteomes" id="UP000499080">
    <property type="component" value="Unassembled WGS sequence"/>
</dbReference>
<sequence length="107" mass="11699">MYQYTIYTKGRYNNFAEGVEYSEAGPGRTVSELVASIWFSGVNRVFDSTRTGCGEPNPVGFSVSTKELAVHVGTRSYVVSRPSRTCKAESANHSKALPKPPVLVIHT</sequence>
<keyword evidence="2" id="KW-1185">Reference proteome</keyword>